<dbReference type="Proteomes" id="UP001305779">
    <property type="component" value="Unassembled WGS sequence"/>
</dbReference>
<gene>
    <name evidence="1" type="ORF">PRZ48_013391</name>
</gene>
<proteinExistence type="predicted"/>
<organism evidence="1 2">
    <name type="scientific">Zasmidium cellare</name>
    <name type="common">Wine cellar mold</name>
    <name type="synonym">Racodium cellare</name>
    <dbReference type="NCBI Taxonomy" id="395010"/>
    <lineage>
        <taxon>Eukaryota</taxon>
        <taxon>Fungi</taxon>
        <taxon>Dikarya</taxon>
        <taxon>Ascomycota</taxon>
        <taxon>Pezizomycotina</taxon>
        <taxon>Dothideomycetes</taxon>
        <taxon>Dothideomycetidae</taxon>
        <taxon>Mycosphaerellales</taxon>
        <taxon>Mycosphaerellaceae</taxon>
        <taxon>Zasmidium</taxon>
    </lineage>
</organism>
<evidence type="ECO:0000313" key="2">
    <source>
        <dbReference type="Proteomes" id="UP001305779"/>
    </source>
</evidence>
<comment type="caution">
    <text evidence="1">The sequence shown here is derived from an EMBL/GenBank/DDBJ whole genome shotgun (WGS) entry which is preliminary data.</text>
</comment>
<keyword evidence="2" id="KW-1185">Reference proteome</keyword>
<protein>
    <recommendedName>
        <fullName evidence="3">Cell wall protein PhiA</fullName>
    </recommendedName>
</protein>
<accession>A0ABR0E0X4</accession>
<reference evidence="1 2" key="1">
    <citation type="journal article" date="2023" name="G3 (Bethesda)">
        <title>A chromosome-level genome assembly of Zasmidium syzygii isolated from banana leaves.</title>
        <authorList>
            <person name="van Westerhoven A.C."/>
            <person name="Mehrabi R."/>
            <person name="Talebi R."/>
            <person name="Steentjes M.B.F."/>
            <person name="Corcolon B."/>
            <person name="Chong P.A."/>
            <person name="Kema G.H.J."/>
            <person name="Seidl M.F."/>
        </authorList>
    </citation>
    <scope>NUCLEOTIDE SEQUENCE [LARGE SCALE GENOMIC DNA]</scope>
    <source>
        <strain evidence="1 2">P124</strain>
    </source>
</reference>
<evidence type="ECO:0008006" key="3">
    <source>
        <dbReference type="Google" id="ProtNLM"/>
    </source>
</evidence>
<sequence length="186" mass="19640">MQFKNVALFAAAAAAFPTERQVETPCKGDKFGLIAIHSGSPVQNTGITAAQGNLLIGGKNEATCDTKSDGFATFVINDDGEAYLYSTDNPPQQLYVDRSGMGQGKTGYTTGAQPAPKNGERKGWSISDKGYLVFDGSSPKACPANDGAYSIWFTDLEKPAYQDGCIGVALKAIKSDKPNSCTYSSN</sequence>
<name>A0ABR0E0X4_ZASCE</name>
<evidence type="ECO:0000313" key="1">
    <source>
        <dbReference type="EMBL" id="KAK4495064.1"/>
    </source>
</evidence>
<dbReference type="EMBL" id="JAXOVC010000012">
    <property type="protein sequence ID" value="KAK4495064.1"/>
    <property type="molecule type" value="Genomic_DNA"/>
</dbReference>